<comment type="subunit">
    <text evidence="4 11">Heterodimer with ALG13 to form a functional enzyme.</text>
</comment>
<dbReference type="HOGENOM" id="CLU_064541_0_1_1"/>
<sequence>MALGLFSSFLSACLVFILWRVSYVALGRKSQPRRTRRRSDCSHLAVFLGSGGHTSEALTLLSALDFNRYSPRTYIISAGDNLSTSKAIALELSKAAGSAAHSGKNRCYTIMTIPRARQVHQPLYTTPVTAIQSLLACLYHVTVLPIATRTSFADVLVLNGPGTCFVLCLAVAINRIMGLPSPRLVYVESFARVRSLSISGKLLRPLVDRFVVQWPGLLRHYRRGEYLGWLV</sequence>
<dbReference type="GO" id="GO:0006488">
    <property type="term" value="P:dolichol-linked oligosaccharide biosynthetic process"/>
    <property type="evidence" value="ECO:0007669"/>
    <property type="project" value="InterPro"/>
</dbReference>
<evidence type="ECO:0000256" key="6">
    <source>
        <dbReference type="ARBA" id="ARBA00022692"/>
    </source>
</evidence>
<dbReference type="STRING" id="743788.S8EPS1"/>
<evidence type="ECO:0000256" key="9">
    <source>
        <dbReference type="ARBA" id="ARBA00023136"/>
    </source>
</evidence>
<name>S8EPS1_FOMSC</name>
<organism evidence="12 13">
    <name type="scientific">Fomitopsis schrenkii</name>
    <name type="common">Brown rot fungus</name>
    <dbReference type="NCBI Taxonomy" id="2126942"/>
    <lineage>
        <taxon>Eukaryota</taxon>
        <taxon>Fungi</taxon>
        <taxon>Dikarya</taxon>
        <taxon>Basidiomycota</taxon>
        <taxon>Agaricomycotina</taxon>
        <taxon>Agaricomycetes</taxon>
        <taxon>Polyporales</taxon>
        <taxon>Fomitopsis</taxon>
    </lineage>
</organism>
<evidence type="ECO:0000313" key="12">
    <source>
        <dbReference type="EMBL" id="EPT05039.1"/>
    </source>
</evidence>
<dbReference type="AlphaFoldDB" id="S8EPS1"/>
<keyword evidence="6 11" id="KW-0812">Transmembrane</keyword>
<keyword evidence="9 11" id="KW-0472">Membrane</keyword>
<evidence type="ECO:0000256" key="1">
    <source>
        <dbReference type="ARBA" id="ARBA00004389"/>
    </source>
</evidence>
<feature type="transmembrane region" description="Helical" evidence="11">
    <location>
        <begin position="6"/>
        <end position="26"/>
    </location>
</feature>
<dbReference type="eggNOG" id="KOG3339">
    <property type="taxonomic scope" value="Eukaryota"/>
</dbReference>
<comment type="function">
    <text evidence="11">Involved in protein N-glycosylation. Essential for the second step of the dolichol-linked oligosaccharide pathway. Anchors the catalytic subunit ALG13 to the ER.</text>
</comment>
<evidence type="ECO:0000256" key="10">
    <source>
        <dbReference type="ARBA" id="ARBA00032062"/>
    </source>
</evidence>
<evidence type="ECO:0000256" key="5">
    <source>
        <dbReference type="ARBA" id="ARBA00017467"/>
    </source>
</evidence>
<dbReference type="GO" id="GO:0004577">
    <property type="term" value="F:N-acetylglucosaminyldiphosphodolichol N-acetylglucosaminyltransferase activity"/>
    <property type="evidence" value="ECO:0007669"/>
    <property type="project" value="TreeGrafter"/>
</dbReference>
<accession>S8EPS1</accession>
<evidence type="ECO:0000256" key="11">
    <source>
        <dbReference type="RuleBase" id="RU362127"/>
    </source>
</evidence>
<keyword evidence="13" id="KW-1185">Reference proteome</keyword>
<evidence type="ECO:0000256" key="8">
    <source>
        <dbReference type="ARBA" id="ARBA00022989"/>
    </source>
</evidence>
<feature type="transmembrane region" description="Helical" evidence="11">
    <location>
        <begin position="152"/>
        <end position="173"/>
    </location>
</feature>
<gene>
    <name evidence="11" type="primary">ALG14</name>
    <name evidence="12" type="ORF">FOMPIDRAFT_159659</name>
</gene>
<evidence type="ECO:0000256" key="7">
    <source>
        <dbReference type="ARBA" id="ARBA00022824"/>
    </source>
</evidence>
<dbReference type="GO" id="GO:0031965">
    <property type="term" value="C:nuclear membrane"/>
    <property type="evidence" value="ECO:0007669"/>
    <property type="project" value="UniProtKB-SubCell"/>
</dbReference>
<dbReference type="EMBL" id="KE504125">
    <property type="protein sequence ID" value="EPT05039.1"/>
    <property type="molecule type" value="Genomic_DNA"/>
</dbReference>
<dbReference type="InterPro" id="IPR013969">
    <property type="entry name" value="Oligosacch_biosynth_Alg14"/>
</dbReference>
<evidence type="ECO:0000313" key="13">
    <source>
        <dbReference type="Proteomes" id="UP000015241"/>
    </source>
</evidence>
<keyword evidence="8 11" id="KW-1133">Transmembrane helix</keyword>
<dbReference type="OrthoDB" id="17098at2759"/>
<keyword evidence="7 11" id="KW-0256">Endoplasmic reticulum</keyword>
<proteinExistence type="inferred from homology"/>
<evidence type="ECO:0000256" key="3">
    <source>
        <dbReference type="ARBA" id="ARBA00009731"/>
    </source>
</evidence>
<evidence type="ECO:0000256" key="4">
    <source>
        <dbReference type="ARBA" id="ARBA00011335"/>
    </source>
</evidence>
<dbReference type="Pfam" id="PF08660">
    <property type="entry name" value="Alg14"/>
    <property type="match status" value="1"/>
</dbReference>
<dbReference type="Proteomes" id="UP000015241">
    <property type="component" value="Unassembled WGS sequence"/>
</dbReference>
<comment type="similarity">
    <text evidence="3 11">Belongs to the ALG14 family.</text>
</comment>
<evidence type="ECO:0000256" key="2">
    <source>
        <dbReference type="ARBA" id="ARBA00004590"/>
    </source>
</evidence>
<reference evidence="12 13" key="1">
    <citation type="journal article" date="2012" name="Science">
        <title>The Paleozoic origin of enzymatic lignin decomposition reconstructed from 31 fungal genomes.</title>
        <authorList>
            <person name="Floudas D."/>
            <person name="Binder M."/>
            <person name="Riley R."/>
            <person name="Barry K."/>
            <person name="Blanchette R.A."/>
            <person name="Henrissat B."/>
            <person name="Martinez A.T."/>
            <person name="Otillar R."/>
            <person name="Spatafora J.W."/>
            <person name="Yadav J.S."/>
            <person name="Aerts A."/>
            <person name="Benoit I."/>
            <person name="Boyd A."/>
            <person name="Carlson A."/>
            <person name="Copeland A."/>
            <person name="Coutinho P.M."/>
            <person name="de Vries R.P."/>
            <person name="Ferreira P."/>
            <person name="Findley K."/>
            <person name="Foster B."/>
            <person name="Gaskell J."/>
            <person name="Glotzer D."/>
            <person name="Gorecki P."/>
            <person name="Heitman J."/>
            <person name="Hesse C."/>
            <person name="Hori C."/>
            <person name="Igarashi K."/>
            <person name="Jurgens J.A."/>
            <person name="Kallen N."/>
            <person name="Kersten P."/>
            <person name="Kohler A."/>
            <person name="Kuees U."/>
            <person name="Kumar T.K.A."/>
            <person name="Kuo A."/>
            <person name="LaButti K."/>
            <person name="Larrondo L.F."/>
            <person name="Lindquist E."/>
            <person name="Ling A."/>
            <person name="Lombard V."/>
            <person name="Lucas S."/>
            <person name="Lundell T."/>
            <person name="Martin R."/>
            <person name="McLaughlin D.J."/>
            <person name="Morgenstern I."/>
            <person name="Morin E."/>
            <person name="Murat C."/>
            <person name="Nagy L.G."/>
            <person name="Nolan M."/>
            <person name="Ohm R.A."/>
            <person name="Patyshakuliyeva A."/>
            <person name="Rokas A."/>
            <person name="Ruiz-Duenas F.J."/>
            <person name="Sabat G."/>
            <person name="Salamov A."/>
            <person name="Samejima M."/>
            <person name="Schmutz J."/>
            <person name="Slot J.C."/>
            <person name="St John F."/>
            <person name="Stenlid J."/>
            <person name="Sun H."/>
            <person name="Sun S."/>
            <person name="Syed K."/>
            <person name="Tsang A."/>
            <person name="Wiebenga A."/>
            <person name="Young D."/>
            <person name="Pisabarro A."/>
            <person name="Eastwood D.C."/>
            <person name="Martin F."/>
            <person name="Cullen D."/>
            <person name="Grigoriev I.V."/>
            <person name="Hibbett D.S."/>
        </authorList>
    </citation>
    <scope>NUCLEOTIDE SEQUENCE</scope>
    <source>
        <strain evidence="13">FP-58527</strain>
    </source>
</reference>
<dbReference type="Gene3D" id="3.40.50.2000">
    <property type="entry name" value="Glycogen Phosphorylase B"/>
    <property type="match status" value="1"/>
</dbReference>
<protein>
    <recommendedName>
        <fullName evidence="5 11">UDP-N-acetylglucosamine transferase subunit ALG14</fullName>
    </recommendedName>
    <alternativeName>
        <fullName evidence="10 11">Asparagine-linked glycosylation protein 14</fullName>
    </alternativeName>
</protein>
<dbReference type="PANTHER" id="PTHR12154">
    <property type="entry name" value="GLYCOSYL TRANSFERASE-RELATED"/>
    <property type="match status" value="1"/>
</dbReference>
<comment type="caution">
    <text evidence="11">Lacks conserved residue(s) required for the propagation of feature annotation.</text>
</comment>
<dbReference type="FunCoup" id="S8EPS1">
    <property type="interactions" value="138"/>
</dbReference>
<dbReference type="PANTHER" id="PTHR12154:SF4">
    <property type="entry name" value="UDP-N-ACETYLGLUCOSAMINE TRANSFERASE SUBUNIT ALG14 HOMOLOG"/>
    <property type="match status" value="1"/>
</dbReference>
<comment type="subcellular location">
    <subcellularLocation>
        <location evidence="1 11">Endoplasmic reticulum membrane</location>
        <topology evidence="1 11">Single-pass membrane protein</topology>
    </subcellularLocation>
    <subcellularLocation>
        <location evidence="2">Nucleus membrane</location>
        <topology evidence="2">Single-pass membrane protein</topology>
    </subcellularLocation>
</comment>
<dbReference type="GO" id="GO:0043541">
    <property type="term" value="C:UDP-N-acetylglucosamine transferase complex"/>
    <property type="evidence" value="ECO:0007669"/>
    <property type="project" value="TreeGrafter"/>
</dbReference>
<dbReference type="InParanoid" id="S8EPS1"/>